<keyword evidence="4" id="KW-0732">Signal</keyword>
<dbReference type="FunCoup" id="D8SVF8">
    <property type="interactions" value="1898"/>
</dbReference>
<dbReference type="Pfam" id="PF00076">
    <property type="entry name" value="RRM_1"/>
    <property type="match status" value="1"/>
</dbReference>
<protein>
    <recommendedName>
        <fullName evidence="5">RRM domain-containing protein</fullName>
    </recommendedName>
</protein>
<dbReference type="PROSITE" id="PS50102">
    <property type="entry name" value="RRM"/>
    <property type="match status" value="1"/>
</dbReference>
<dbReference type="HOGENOM" id="CLU_039888_2_1_1"/>
<evidence type="ECO:0000313" key="6">
    <source>
        <dbReference type="EMBL" id="EFJ11663.1"/>
    </source>
</evidence>
<dbReference type="OMA" id="AINIRHE"/>
<dbReference type="STRING" id="88036.D8SVF8"/>
<dbReference type="GO" id="GO:0005689">
    <property type="term" value="C:U12-type spliceosomal complex"/>
    <property type="evidence" value="ECO:0000318"/>
    <property type="project" value="GO_Central"/>
</dbReference>
<dbReference type="InterPro" id="IPR035979">
    <property type="entry name" value="RBD_domain_sf"/>
</dbReference>
<sequence length="407" mass="45244">MAVRLLRSWCVISLRFLHRLSRVCSRTMELWIFDSVKLGGMLKNCAFLDFPDDASAARAQSQLHRVRFLGKTLTAEKSRAPGEDDATKKSSKAFRKSPDKSFLPRSHSSADPVTGSFVREPIAPSLGVDYPFPPHLEYAYPPPDDNILSNISSALIAVPSFYTQVLHLMNKMNLPAPFRPAVPKPPLPCAAGAQERPLDLASDESELESSEEEDNEEGRKKKRRRKEVILGPATAKDASHEAAGVKPVTDPSKAVTSIKKKQPVIQIKIPPKVEEKTKVEEKHEEVSQDKRFATREELEKGKLSLGEVASHPVFKNYSRGTPSPVLYIKNLEKEVVLEDLHYVFGAFFPSYEEAQAGLNVKLMQEGRMKGQAFVRFPSAEIAGDALAGVHSFVLKGKPMVIQYGRNK</sequence>
<dbReference type="InterPro" id="IPR012677">
    <property type="entry name" value="Nucleotide-bd_a/b_plait_sf"/>
</dbReference>
<dbReference type="SUPFAM" id="SSF54928">
    <property type="entry name" value="RNA-binding domain, RBD"/>
    <property type="match status" value="1"/>
</dbReference>
<dbReference type="KEGG" id="smo:SELMODRAFT_235257"/>
<dbReference type="Proteomes" id="UP000001514">
    <property type="component" value="Unassembled WGS sequence"/>
</dbReference>
<evidence type="ECO:0000313" key="7">
    <source>
        <dbReference type="Proteomes" id="UP000001514"/>
    </source>
</evidence>
<dbReference type="GO" id="GO:0097157">
    <property type="term" value="F:pre-mRNA intronic binding"/>
    <property type="evidence" value="ECO:0000318"/>
    <property type="project" value="GO_Central"/>
</dbReference>
<dbReference type="GO" id="GO:0030626">
    <property type="term" value="F:U12 snRNA binding"/>
    <property type="evidence" value="ECO:0000318"/>
    <property type="project" value="GO_Central"/>
</dbReference>
<keyword evidence="1 2" id="KW-0694">RNA-binding</keyword>
<feature type="domain" description="RRM" evidence="5">
    <location>
        <begin position="324"/>
        <end position="406"/>
    </location>
</feature>
<dbReference type="GO" id="GO:0000398">
    <property type="term" value="P:mRNA splicing, via spliceosome"/>
    <property type="evidence" value="ECO:0000318"/>
    <property type="project" value="GO_Central"/>
</dbReference>
<gene>
    <name evidence="6" type="ORF">SELMODRAFT_235257</name>
</gene>
<dbReference type="Gene3D" id="3.30.70.330">
    <property type="match status" value="1"/>
</dbReference>
<proteinExistence type="predicted"/>
<feature type="region of interest" description="Disordered" evidence="3">
    <location>
        <begin position="185"/>
        <end position="257"/>
    </location>
</feature>
<accession>D8SVF8</accession>
<dbReference type="GO" id="GO:0010229">
    <property type="term" value="P:inflorescence development"/>
    <property type="evidence" value="ECO:0007669"/>
    <property type="project" value="EnsemblPlants"/>
</dbReference>
<feature type="chain" id="PRO_5003123071" description="RRM domain-containing protein" evidence="4">
    <location>
        <begin position="26"/>
        <end position="407"/>
    </location>
</feature>
<feature type="region of interest" description="Disordered" evidence="3">
    <location>
        <begin position="75"/>
        <end position="116"/>
    </location>
</feature>
<keyword evidence="7" id="KW-1185">Reference proteome</keyword>
<dbReference type="InParanoid" id="D8SVF8"/>
<evidence type="ECO:0000256" key="2">
    <source>
        <dbReference type="PROSITE-ProRule" id="PRU00176"/>
    </source>
</evidence>
<dbReference type="EMBL" id="GL377645">
    <property type="protein sequence ID" value="EFJ11663.1"/>
    <property type="molecule type" value="Genomic_DNA"/>
</dbReference>
<evidence type="ECO:0000256" key="1">
    <source>
        <dbReference type="ARBA" id="ARBA00022884"/>
    </source>
</evidence>
<organism evidence="7">
    <name type="scientific">Selaginella moellendorffii</name>
    <name type="common">Spikemoss</name>
    <dbReference type="NCBI Taxonomy" id="88036"/>
    <lineage>
        <taxon>Eukaryota</taxon>
        <taxon>Viridiplantae</taxon>
        <taxon>Streptophyta</taxon>
        <taxon>Embryophyta</taxon>
        <taxon>Tracheophyta</taxon>
        <taxon>Lycopodiopsida</taxon>
        <taxon>Selaginellales</taxon>
        <taxon>Selaginellaceae</taxon>
        <taxon>Selaginella</taxon>
    </lineage>
</organism>
<evidence type="ECO:0000256" key="4">
    <source>
        <dbReference type="SAM" id="SignalP"/>
    </source>
</evidence>
<dbReference type="eggNOG" id="KOG4206">
    <property type="taxonomic scope" value="Eukaryota"/>
</dbReference>
<dbReference type="AlphaFoldDB" id="D8SVF8"/>
<feature type="compositionally biased region" description="Basic and acidic residues" evidence="3">
    <location>
        <begin position="75"/>
        <end position="88"/>
    </location>
</feature>
<feature type="compositionally biased region" description="Acidic residues" evidence="3">
    <location>
        <begin position="201"/>
        <end position="216"/>
    </location>
</feature>
<evidence type="ECO:0000259" key="5">
    <source>
        <dbReference type="PROSITE" id="PS50102"/>
    </source>
</evidence>
<dbReference type="CDD" id="cd12239">
    <property type="entry name" value="RRM2_RBM40_like"/>
    <property type="match status" value="1"/>
</dbReference>
<dbReference type="SMART" id="SM00360">
    <property type="entry name" value="RRM"/>
    <property type="match status" value="1"/>
</dbReference>
<reference evidence="6 7" key="1">
    <citation type="journal article" date="2011" name="Science">
        <title>The Selaginella genome identifies genetic changes associated with the evolution of vascular plants.</title>
        <authorList>
            <person name="Banks J.A."/>
            <person name="Nishiyama T."/>
            <person name="Hasebe M."/>
            <person name="Bowman J.L."/>
            <person name="Gribskov M."/>
            <person name="dePamphilis C."/>
            <person name="Albert V.A."/>
            <person name="Aono N."/>
            <person name="Aoyama T."/>
            <person name="Ambrose B.A."/>
            <person name="Ashton N.W."/>
            <person name="Axtell M.J."/>
            <person name="Barker E."/>
            <person name="Barker M.S."/>
            <person name="Bennetzen J.L."/>
            <person name="Bonawitz N.D."/>
            <person name="Chapple C."/>
            <person name="Cheng C."/>
            <person name="Correa L.G."/>
            <person name="Dacre M."/>
            <person name="DeBarry J."/>
            <person name="Dreyer I."/>
            <person name="Elias M."/>
            <person name="Engstrom E.M."/>
            <person name="Estelle M."/>
            <person name="Feng L."/>
            <person name="Finet C."/>
            <person name="Floyd S.K."/>
            <person name="Frommer W.B."/>
            <person name="Fujita T."/>
            <person name="Gramzow L."/>
            <person name="Gutensohn M."/>
            <person name="Harholt J."/>
            <person name="Hattori M."/>
            <person name="Heyl A."/>
            <person name="Hirai T."/>
            <person name="Hiwatashi Y."/>
            <person name="Ishikawa M."/>
            <person name="Iwata M."/>
            <person name="Karol K.G."/>
            <person name="Koehler B."/>
            <person name="Kolukisaoglu U."/>
            <person name="Kubo M."/>
            <person name="Kurata T."/>
            <person name="Lalonde S."/>
            <person name="Li K."/>
            <person name="Li Y."/>
            <person name="Litt A."/>
            <person name="Lyons E."/>
            <person name="Manning G."/>
            <person name="Maruyama T."/>
            <person name="Michael T.P."/>
            <person name="Mikami K."/>
            <person name="Miyazaki S."/>
            <person name="Morinaga S."/>
            <person name="Murata T."/>
            <person name="Mueller-Roeber B."/>
            <person name="Nelson D.R."/>
            <person name="Obara M."/>
            <person name="Oguri Y."/>
            <person name="Olmstead R.G."/>
            <person name="Onodera N."/>
            <person name="Petersen B.L."/>
            <person name="Pils B."/>
            <person name="Prigge M."/>
            <person name="Rensing S.A."/>
            <person name="Riano-Pachon D.M."/>
            <person name="Roberts A.W."/>
            <person name="Sato Y."/>
            <person name="Scheller H.V."/>
            <person name="Schulz B."/>
            <person name="Schulz C."/>
            <person name="Shakirov E.V."/>
            <person name="Shibagaki N."/>
            <person name="Shinohara N."/>
            <person name="Shippen D.E."/>
            <person name="Soerensen I."/>
            <person name="Sotooka R."/>
            <person name="Sugimoto N."/>
            <person name="Sugita M."/>
            <person name="Sumikawa N."/>
            <person name="Tanurdzic M."/>
            <person name="Theissen G."/>
            <person name="Ulvskov P."/>
            <person name="Wakazuki S."/>
            <person name="Weng J.K."/>
            <person name="Willats W.W."/>
            <person name="Wipf D."/>
            <person name="Wolf P.G."/>
            <person name="Yang L."/>
            <person name="Zimmer A.D."/>
            <person name="Zhu Q."/>
            <person name="Mitros T."/>
            <person name="Hellsten U."/>
            <person name="Loque D."/>
            <person name="Otillar R."/>
            <person name="Salamov A."/>
            <person name="Schmutz J."/>
            <person name="Shapiro H."/>
            <person name="Lindquist E."/>
            <person name="Lucas S."/>
            <person name="Rokhsar D."/>
            <person name="Grigoriev I.V."/>
        </authorList>
    </citation>
    <scope>NUCLEOTIDE SEQUENCE [LARGE SCALE GENOMIC DNA]</scope>
</reference>
<feature type="signal peptide" evidence="4">
    <location>
        <begin position="1"/>
        <end position="25"/>
    </location>
</feature>
<dbReference type="PANTHER" id="PTHR16105">
    <property type="entry name" value="RNA-BINDING REGION-CONTAINING PROTEIN 3"/>
    <property type="match status" value="1"/>
</dbReference>
<evidence type="ECO:0000256" key="3">
    <source>
        <dbReference type="SAM" id="MobiDB-lite"/>
    </source>
</evidence>
<dbReference type="InterPro" id="IPR045164">
    <property type="entry name" value="RBM41/RNPC3"/>
</dbReference>
<name>D8SVF8_SELML</name>
<dbReference type="Gramene" id="EFJ11663">
    <property type="protein sequence ID" value="EFJ11663"/>
    <property type="gene ID" value="SELMODRAFT_235257"/>
</dbReference>
<dbReference type="PANTHER" id="PTHR16105:SF0">
    <property type="entry name" value="RNA-BINDING REGION-CONTAINING PROTEIN 3"/>
    <property type="match status" value="1"/>
</dbReference>
<dbReference type="InterPro" id="IPR000504">
    <property type="entry name" value="RRM_dom"/>
</dbReference>